<evidence type="ECO:0000313" key="2">
    <source>
        <dbReference type="EMBL" id="GII20798.1"/>
    </source>
</evidence>
<proteinExistence type="predicted"/>
<evidence type="ECO:0000259" key="1">
    <source>
        <dbReference type="Pfam" id="PF21806"/>
    </source>
</evidence>
<dbReference type="Proteomes" id="UP000599074">
    <property type="component" value="Unassembled WGS sequence"/>
</dbReference>
<reference evidence="2" key="1">
    <citation type="submission" date="2021-01" db="EMBL/GenBank/DDBJ databases">
        <title>Whole genome shotgun sequence of Planosporangium mesophilum NBRC 109066.</title>
        <authorList>
            <person name="Komaki H."/>
            <person name="Tamura T."/>
        </authorList>
    </citation>
    <scope>NUCLEOTIDE SEQUENCE</scope>
    <source>
        <strain evidence="2">NBRC 109066</strain>
    </source>
</reference>
<protein>
    <recommendedName>
        <fullName evidence="1">DUF6879 domain-containing protein</fullName>
    </recommendedName>
</protein>
<name>A0A8J3T6Y2_9ACTN</name>
<comment type="caution">
    <text evidence="2">The sequence shown here is derived from an EMBL/GenBank/DDBJ whole genome shotgun (WGS) entry which is preliminary data.</text>
</comment>
<feature type="domain" description="DUF6879" evidence="1">
    <location>
        <begin position="5"/>
        <end position="166"/>
    </location>
</feature>
<gene>
    <name evidence="2" type="ORF">Pme01_03950</name>
</gene>
<dbReference type="EMBL" id="BOON01000003">
    <property type="protein sequence ID" value="GII20798.1"/>
    <property type="molecule type" value="Genomic_DNA"/>
</dbReference>
<dbReference type="Pfam" id="PF21806">
    <property type="entry name" value="DUF6879"/>
    <property type="match status" value="1"/>
</dbReference>
<dbReference type="AlphaFoldDB" id="A0A8J3T6Y2"/>
<keyword evidence="3" id="KW-1185">Reference proteome</keyword>
<organism evidence="2 3">
    <name type="scientific">Planosporangium mesophilum</name>
    <dbReference type="NCBI Taxonomy" id="689768"/>
    <lineage>
        <taxon>Bacteria</taxon>
        <taxon>Bacillati</taxon>
        <taxon>Actinomycetota</taxon>
        <taxon>Actinomycetes</taxon>
        <taxon>Micromonosporales</taxon>
        <taxon>Micromonosporaceae</taxon>
        <taxon>Planosporangium</taxon>
    </lineage>
</organism>
<dbReference type="InterPro" id="IPR049244">
    <property type="entry name" value="DUF6879"/>
</dbReference>
<accession>A0A8J3T6Y2</accession>
<sequence>MSIPEFEELMRLAQHRALHLEMRDTYAGTDLTFADWLAGRLFDNSERATHWHAVIRPMVNRDVDVRRARIVSEPVSDYIRYEYEGTPLFAVGAGEQVRWLPRQRASDLMLPGNDFWLIDDQVVFSYFRGDGKWVGGEIVTDATVVEFCASAFEAVWKRAIDHEEYRPS</sequence>
<evidence type="ECO:0000313" key="3">
    <source>
        <dbReference type="Proteomes" id="UP000599074"/>
    </source>
</evidence>